<proteinExistence type="predicted"/>
<dbReference type="EMBL" id="FN543093">
    <property type="protein sequence ID" value="CBA31107.1"/>
    <property type="molecule type" value="Genomic_DNA"/>
</dbReference>
<reference evidence="3" key="2">
    <citation type="journal article" date="2011" name="J. Bacteriol.">
        <title>Complete genome sequence of Cronobacter turicensis LMG 23827, a food-borne pathogen causing deaths in neonates.</title>
        <authorList>
            <person name="Stephan R."/>
            <person name="Lehner A."/>
            <person name="Tischler P."/>
            <person name="Rattei T."/>
        </authorList>
    </citation>
    <scope>NUCLEOTIDE SEQUENCE [LARGE SCALE GENOMIC DNA]</scope>
    <source>
        <strain evidence="3">DSM 18703 / CCUG 55852 / LMG 23827 / z3032</strain>
    </source>
</reference>
<organism evidence="2 3">
    <name type="scientific">Cronobacter turicensis (strain DSM 18703 / CCUG 55852 / LMG 23827 / z3032)</name>
    <dbReference type="NCBI Taxonomy" id="693216"/>
    <lineage>
        <taxon>Bacteria</taxon>
        <taxon>Pseudomonadati</taxon>
        <taxon>Pseudomonadota</taxon>
        <taxon>Gammaproteobacteria</taxon>
        <taxon>Enterobacterales</taxon>
        <taxon>Enterobacteriaceae</taxon>
        <taxon>Cronobacter</taxon>
    </lineage>
</organism>
<gene>
    <name evidence="2" type="ordered locus">Ctu_22500</name>
</gene>
<evidence type="ECO:0000313" key="3">
    <source>
        <dbReference type="Proteomes" id="UP000002069"/>
    </source>
</evidence>
<evidence type="ECO:0000256" key="1">
    <source>
        <dbReference type="SAM" id="MobiDB-lite"/>
    </source>
</evidence>
<accession>C9Y522</accession>
<dbReference type="Pfam" id="PF09954">
    <property type="entry name" value="DUF2188"/>
    <property type="match status" value="1"/>
</dbReference>
<name>C9Y522_CROTZ</name>
<sequence length="35" mass="3994">MDNYHITKEGDKWKLQKEGNTKPSKTADTKVKCLG</sequence>
<evidence type="ECO:0008006" key="4">
    <source>
        <dbReference type="Google" id="ProtNLM"/>
    </source>
</evidence>
<feature type="region of interest" description="Disordered" evidence="1">
    <location>
        <begin position="1"/>
        <end position="35"/>
    </location>
</feature>
<evidence type="ECO:0000313" key="2">
    <source>
        <dbReference type="EMBL" id="CBA31107.1"/>
    </source>
</evidence>
<dbReference type="HOGENOM" id="CLU_3367332_0_0_6"/>
<dbReference type="InterPro" id="IPR018691">
    <property type="entry name" value="DUF2188"/>
</dbReference>
<dbReference type="AlphaFoldDB" id="C9Y522"/>
<protein>
    <recommendedName>
        <fullName evidence="4">DUF2188 domain-containing protein</fullName>
    </recommendedName>
</protein>
<dbReference type="KEGG" id="ctu:CTU_22500"/>
<keyword evidence="3" id="KW-1185">Reference proteome</keyword>
<reference evidence="2 3" key="1">
    <citation type="journal article" date="2010" name="J. Bacteriol.">
        <title>Complete Genome Sequence of Cronobacter turicensis LMG 23827, a foodborne pathogen causing deaths in neonates.</title>
        <authorList>
            <person name="Stephan R."/>
            <person name="Lehner A."/>
            <person name="Tischler P."/>
            <person name="Rattei T."/>
        </authorList>
    </citation>
    <scope>NUCLEOTIDE SEQUENCE [LARGE SCALE GENOMIC DNA]</scope>
    <source>
        <strain evidence="3">DSM 18703 / CCUG 55852 / LMG 23827 / z3032</strain>
    </source>
</reference>
<dbReference type="Proteomes" id="UP000002069">
    <property type="component" value="Chromosome"/>
</dbReference>